<proteinExistence type="inferred from homology"/>
<reference evidence="6 7" key="1">
    <citation type="journal article" date="2018" name="Sci. Rep.">
        <title>A novel species of the marine cyanobacterium Acaryochloris with a unique pigment content and lifestyle.</title>
        <authorList>
            <person name="Partensky F."/>
            <person name="Six C."/>
            <person name="Ratin M."/>
            <person name="Garczarek L."/>
            <person name="Vaulot D."/>
            <person name="Probert I."/>
            <person name="Calteau A."/>
            <person name="Gourvil P."/>
            <person name="Marie D."/>
            <person name="Grebert T."/>
            <person name="Bouchier C."/>
            <person name="Le Panse S."/>
            <person name="Gachenot M."/>
            <person name="Rodriguez F."/>
            <person name="Garrido J.L."/>
        </authorList>
    </citation>
    <scope>NUCLEOTIDE SEQUENCE [LARGE SCALE GENOMIC DNA]</scope>
    <source>
        <strain evidence="6 7">RCC1774</strain>
    </source>
</reference>
<keyword evidence="7" id="KW-1185">Reference proteome</keyword>
<accession>A0A2W1JLI5</accession>
<sequence length="300" mass="33034">MKTEQLNTQYGIADQLQFIDGKGGFPNVEISNGKAKALISVYGGQILSYQPANEPEDLLFLSTRAYYQQGKAIKGGTPICWPWFGPDPEGLGRASHGFVRNRLWTVMGTHTTEDGATAVTLGVVNTPETTEIWPQTFELSITYTVGETLSIELKTQNTGSQEFSISQALHTYFKIGDINRVQVLGLNGSDYIDKVDGGQQKTQQGVVEFSEECDRIYTEPPAKLIIDDAALDRRINITSEGSKTAVVWNPWVENSASMGDLEDTDYQRLLCVETANAAQDIVNVLPGQAMSIKAHYSIER</sequence>
<dbReference type="CDD" id="cd09020">
    <property type="entry name" value="D-hex-6-P-epi_like"/>
    <property type="match status" value="1"/>
</dbReference>
<keyword evidence="3 4" id="KW-0413">Isomerase</keyword>
<dbReference type="GO" id="GO:0047938">
    <property type="term" value="F:glucose-6-phosphate 1-epimerase activity"/>
    <property type="evidence" value="ECO:0007669"/>
    <property type="project" value="UniProtKB-UniRule"/>
</dbReference>
<comment type="similarity">
    <text evidence="2 4">Belongs to the glucose-6-phosphate 1-epimerase family.</text>
</comment>
<evidence type="ECO:0000256" key="3">
    <source>
        <dbReference type="ARBA" id="ARBA00023235"/>
    </source>
</evidence>
<dbReference type="PIRSF" id="PIRSF016020">
    <property type="entry name" value="PHexose_mutarotase"/>
    <property type="match status" value="1"/>
</dbReference>
<dbReference type="Proteomes" id="UP000248857">
    <property type="component" value="Unassembled WGS sequence"/>
</dbReference>
<organism evidence="6 7">
    <name type="scientific">Acaryochloris thomasi RCC1774</name>
    <dbReference type="NCBI Taxonomy" id="1764569"/>
    <lineage>
        <taxon>Bacteria</taxon>
        <taxon>Bacillati</taxon>
        <taxon>Cyanobacteriota</taxon>
        <taxon>Cyanophyceae</taxon>
        <taxon>Acaryochloridales</taxon>
        <taxon>Acaryochloridaceae</taxon>
        <taxon>Acaryochloris</taxon>
        <taxon>Acaryochloris thomasi</taxon>
    </lineage>
</organism>
<evidence type="ECO:0000256" key="1">
    <source>
        <dbReference type="ARBA" id="ARBA00001096"/>
    </source>
</evidence>
<dbReference type="OrthoDB" id="9795355at2"/>
<evidence type="ECO:0000256" key="5">
    <source>
        <dbReference type="PIRSR" id="PIRSR016020-1"/>
    </source>
</evidence>
<dbReference type="AlphaFoldDB" id="A0A2W1JLI5"/>
<comment type="catalytic activity">
    <reaction evidence="1">
        <text>alpha-D-glucose 6-phosphate = beta-D-glucose 6-phosphate</text>
        <dbReference type="Rhea" id="RHEA:16249"/>
        <dbReference type="ChEBI" id="CHEBI:58225"/>
        <dbReference type="ChEBI" id="CHEBI:58247"/>
        <dbReference type="EC" id="5.1.3.15"/>
    </reaction>
</comment>
<feature type="active site" evidence="5">
    <location>
        <position position="170"/>
    </location>
</feature>
<dbReference type="GO" id="GO:0030246">
    <property type="term" value="F:carbohydrate binding"/>
    <property type="evidence" value="ECO:0007669"/>
    <property type="project" value="UniProtKB-UniRule"/>
</dbReference>
<dbReference type="InterPro" id="IPR025532">
    <property type="entry name" value="G6P_1-epimerase"/>
</dbReference>
<name>A0A2W1JLI5_9CYAN</name>
<dbReference type="InterPro" id="IPR011013">
    <property type="entry name" value="Gal_mutarotase_sf_dom"/>
</dbReference>
<dbReference type="InterPro" id="IPR014718">
    <property type="entry name" value="GH-type_carb-bd"/>
</dbReference>
<evidence type="ECO:0000313" key="7">
    <source>
        <dbReference type="Proteomes" id="UP000248857"/>
    </source>
</evidence>
<evidence type="ECO:0000256" key="4">
    <source>
        <dbReference type="PIRNR" id="PIRNR016020"/>
    </source>
</evidence>
<dbReference type="PANTHER" id="PTHR11122">
    <property type="entry name" value="APOSPORY-ASSOCIATED PROTEIN C-RELATED"/>
    <property type="match status" value="1"/>
</dbReference>
<dbReference type="GO" id="GO:0005975">
    <property type="term" value="P:carbohydrate metabolic process"/>
    <property type="evidence" value="ECO:0007669"/>
    <property type="project" value="InterPro"/>
</dbReference>
<dbReference type="SUPFAM" id="SSF74650">
    <property type="entry name" value="Galactose mutarotase-like"/>
    <property type="match status" value="1"/>
</dbReference>
<evidence type="ECO:0000313" key="6">
    <source>
        <dbReference type="EMBL" id="PZD74240.1"/>
    </source>
</evidence>
<dbReference type="Gene3D" id="2.70.98.10">
    <property type="match status" value="1"/>
</dbReference>
<protein>
    <recommendedName>
        <fullName evidence="4">Putative glucose-6-phosphate 1-epimerase</fullName>
        <ecNumber evidence="4">5.1.3.15</ecNumber>
    </recommendedName>
</protein>
<dbReference type="PANTHER" id="PTHR11122:SF13">
    <property type="entry name" value="GLUCOSE-6-PHOSPHATE 1-EPIMERASE"/>
    <property type="match status" value="1"/>
</dbReference>
<evidence type="ECO:0000256" key="2">
    <source>
        <dbReference type="ARBA" id="ARBA00005866"/>
    </source>
</evidence>
<dbReference type="Pfam" id="PF01263">
    <property type="entry name" value="Aldose_epim"/>
    <property type="match status" value="1"/>
</dbReference>
<comment type="caution">
    <text evidence="6">The sequence shown here is derived from an EMBL/GenBank/DDBJ whole genome shotgun (WGS) entry which is preliminary data.</text>
</comment>
<dbReference type="RefSeq" id="WP_110985434.1">
    <property type="nucleotide sequence ID" value="NZ_CAWNWM010000003.1"/>
</dbReference>
<dbReference type="EMBL" id="PQWO01000003">
    <property type="protein sequence ID" value="PZD74240.1"/>
    <property type="molecule type" value="Genomic_DNA"/>
</dbReference>
<dbReference type="InterPro" id="IPR008183">
    <property type="entry name" value="Aldose_1/G6P_1-epimerase"/>
</dbReference>
<gene>
    <name evidence="6" type="primary">yeaD_1</name>
    <name evidence="6" type="ORF">C1752_01481</name>
</gene>
<dbReference type="EC" id="5.1.3.15" evidence="4"/>
<feature type="active site" evidence="5">
    <location>
        <position position="273"/>
    </location>
</feature>